<dbReference type="AlphaFoldDB" id="A0A3N4IVN3"/>
<dbReference type="Proteomes" id="UP000275078">
    <property type="component" value="Unassembled WGS sequence"/>
</dbReference>
<evidence type="ECO:0000256" key="1">
    <source>
        <dbReference type="SAM" id="SignalP"/>
    </source>
</evidence>
<sequence length="179" mass="20338">MKLSQLLLILTLQTFSFSGLVHAIAITPTQLPRKLDSGFEFNVENATIVQSNPPNVPLDQVDAAVFNFMVYGCIDKDFEGDCAYFKWSSLGDGDCSNVLKGTKYNDELTSVTPGFRGTKCVFYQHPNCRGRSTFDLPFGWGIFNFKDFPQFDLNDRLARFSMSQYYTWPPRSDRAIRVL</sequence>
<proteinExistence type="predicted"/>
<evidence type="ECO:0000313" key="2">
    <source>
        <dbReference type="EMBL" id="RPA88300.1"/>
    </source>
</evidence>
<organism evidence="2 3">
    <name type="scientific">Ascobolus immersus RN42</name>
    <dbReference type="NCBI Taxonomy" id="1160509"/>
    <lineage>
        <taxon>Eukaryota</taxon>
        <taxon>Fungi</taxon>
        <taxon>Dikarya</taxon>
        <taxon>Ascomycota</taxon>
        <taxon>Pezizomycotina</taxon>
        <taxon>Pezizomycetes</taxon>
        <taxon>Pezizales</taxon>
        <taxon>Ascobolaceae</taxon>
        <taxon>Ascobolus</taxon>
    </lineage>
</organism>
<dbReference type="EMBL" id="ML119645">
    <property type="protein sequence ID" value="RPA88300.1"/>
    <property type="molecule type" value="Genomic_DNA"/>
</dbReference>
<feature type="chain" id="PRO_5018286424" evidence="1">
    <location>
        <begin position="24"/>
        <end position="179"/>
    </location>
</feature>
<reference evidence="2 3" key="1">
    <citation type="journal article" date="2018" name="Nat. Ecol. Evol.">
        <title>Pezizomycetes genomes reveal the molecular basis of ectomycorrhizal truffle lifestyle.</title>
        <authorList>
            <person name="Murat C."/>
            <person name="Payen T."/>
            <person name="Noel B."/>
            <person name="Kuo A."/>
            <person name="Morin E."/>
            <person name="Chen J."/>
            <person name="Kohler A."/>
            <person name="Krizsan K."/>
            <person name="Balestrini R."/>
            <person name="Da Silva C."/>
            <person name="Montanini B."/>
            <person name="Hainaut M."/>
            <person name="Levati E."/>
            <person name="Barry K.W."/>
            <person name="Belfiori B."/>
            <person name="Cichocki N."/>
            <person name="Clum A."/>
            <person name="Dockter R.B."/>
            <person name="Fauchery L."/>
            <person name="Guy J."/>
            <person name="Iotti M."/>
            <person name="Le Tacon F."/>
            <person name="Lindquist E.A."/>
            <person name="Lipzen A."/>
            <person name="Malagnac F."/>
            <person name="Mello A."/>
            <person name="Molinier V."/>
            <person name="Miyauchi S."/>
            <person name="Poulain J."/>
            <person name="Riccioni C."/>
            <person name="Rubini A."/>
            <person name="Sitrit Y."/>
            <person name="Splivallo R."/>
            <person name="Traeger S."/>
            <person name="Wang M."/>
            <person name="Zifcakova L."/>
            <person name="Wipf D."/>
            <person name="Zambonelli A."/>
            <person name="Paolocci F."/>
            <person name="Nowrousian M."/>
            <person name="Ottonello S."/>
            <person name="Baldrian P."/>
            <person name="Spatafora J.W."/>
            <person name="Henrissat B."/>
            <person name="Nagy L.G."/>
            <person name="Aury J.M."/>
            <person name="Wincker P."/>
            <person name="Grigoriev I.V."/>
            <person name="Bonfante P."/>
            <person name="Martin F.M."/>
        </authorList>
    </citation>
    <scope>NUCLEOTIDE SEQUENCE [LARGE SCALE GENOMIC DNA]</scope>
    <source>
        <strain evidence="2 3">RN42</strain>
    </source>
</reference>
<feature type="signal peptide" evidence="1">
    <location>
        <begin position="1"/>
        <end position="23"/>
    </location>
</feature>
<keyword evidence="3" id="KW-1185">Reference proteome</keyword>
<name>A0A3N4IVN3_ASCIM</name>
<protein>
    <submittedName>
        <fullName evidence="2">Uncharacterized protein</fullName>
    </submittedName>
</protein>
<accession>A0A3N4IVN3</accession>
<keyword evidence="1" id="KW-0732">Signal</keyword>
<evidence type="ECO:0000313" key="3">
    <source>
        <dbReference type="Proteomes" id="UP000275078"/>
    </source>
</evidence>
<dbReference type="Gene3D" id="2.60.20.10">
    <property type="entry name" value="Crystallins"/>
    <property type="match status" value="1"/>
</dbReference>
<gene>
    <name evidence="2" type="ORF">BJ508DRAFT_300647</name>
</gene>